<feature type="domain" description="Signal transduction histidine kinase internal region" evidence="4">
    <location>
        <begin position="516"/>
        <end position="595"/>
    </location>
</feature>
<dbReference type="SMART" id="SM00028">
    <property type="entry name" value="TPR"/>
    <property type="match status" value="10"/>
</dbReference>
<feature type="chain" id="PRO_5019748168" evidence="3">
    <location>
        <begin position="21"/>
        <end position="719"/>
    </location>
</feature>
<evidence type="ECO:0000313" key="8">
    <source>
        <dbReference type="Proteomes" id="UP000275027"/>
    </source>
</evidence>
<protein>
    <submittedName>
        <fullName evidence="6">Tetratricopeptide repeat protein</fullName>
    </submittedName>
</protein>
<dbReference type="InterPro" id="IPR010559">
    <property type="entry name" value="Sig_transdc_His_kin_internal"/>
</dbReference>
<dbReference type="GO" id="GO:0000155">
    <property type="term" value="F:phosphorelay sensor kinase activity"/>
    <property type="evidence" value="ECO:0007669"/>
    <property type="project" value="InterPro"/>
</dbReference>
<dbReference type="Proteomes" id="UP000275027">
    <property type="component" value="Unassembled WGS sequence"/>
</dbReference>
<accession>A0A497U360</accession>
<evidence type="ECO:0000256" key="3">
    <source>
        <dbReference type="SAM" id="SignalP"/>
    </source>
</evidence>
<feature type="signal peptide" evidence="3">
    <location>
        <begin position="1"/>
        <end position="20"/>
    </location>
</feature>
<evidence type="ECO:0000256" key="2">
    <source>
        <dbReference type="SAM" id="Phobius"/>
    </source>
</evidence>
<dbReference type="Proteomes" id="UP000233767">
    <property type="component" value="Unassembled WGS sequence"/>
</dbReference>
<evidence type="ECO:0000256" key="1">
    <source>
        <dbReference type="PROSITE-ProRule" id="PRU00339"/>
    </source>
</evidence>
<keyword evidence="2" id="KW-1133">Transmembrane helix</keyword>
<dbReference type="RefSeq" id="WP_101471946.1">
    <property type="nucleotide sequence ID" value="NZ_PJND01000007.1"/>
</dbReference>
<dbReference type="GO" id="GO:0016020">
    <property type="term" value="C:membrane"/>
    <property type="evidence" value="ECO:0007669"/>
    <property type="project" value="InterPro"/>
</dbReference>
<dbReference type="Pfam" id="PF13424">
    <property type="entry name" value="TPR_12"/>
    <property type="match status" value="4"/>
</dbReference>
<feature type="repeat" description="TPR" evidence="1">
    <location>
        <begin position="165"/>
        <end position="198"/>
    </location>
</feature>
<feature type="repeat" description="TPR" evidence="1">
    <location>
        <begin position="205"/>
        <end position="238"/>
    </location>
</feature>
<dbReference type="PANTHER" id="PTHR10098">
    <property type="entry name" value="RAPSYN-RELATED"/>
    <property type="match status" value="1"/>
</dbReference>
<name>A0A497U360_9FLAO</name>
<dbReference type="AlphaFoldDB" id="A0A497U360"/>
<organism evidence="6 8">
    <name type="scientific">Flavobacterium lindanitolerans</name>
    <dbReference type="NCBI Taxonomy" id="428988"/>
    <lineage>
        <taxon>Bacteria</taxon>
        <taxon>Pseudomonadati</taxon>
        <taxon>Bacteroidota</taxon>
        <taxon>Flavobacteriia</taxon>
        <taxon>Flavobacteriales</taxon>
        <taxon>Flavobacteriaceae</taxon>
        <taxon>Flavobacterium</taxon>
    </lineage>
</organism>
<dbReference type="Gene3D" id="1.25.40.10">
    <property type="entry name" value="Tetratricopeptide repeat domain"/>
    <property type="match status" value="4"/>
</dbReference>
<reference evidence="6 8" key="2">
    <citation type="submission" date="2018-10" db="EMBL/GenBank/DDBJ databases">
        <title>Genomic Encyclopedia of Archaeal and Bacterial Type Strains, Phase II (KMG-II): from individual species to whole genera.</title>
        <authorList>
            <person name="Goeker M."/>
        </authorList>
    </citation>
    <scope>NUCLEOTIDE SEQUENCE [LARGE SCALE GENOMIC DNA]</scope>
    <source>
        <strain evidence="6 8">DSM 21886</strain>
    </source>
</reference>
<comment type="caution">
    <text evidence="6">The sequence shown here is derived from an EMBL/GenBank/DDBJ whole genome shotgun (WGS) entry which is preliminary data.</text>
</comment>
<keyword evidence="2" id="KW-0812">Transmembrane</keyword>
<keyword evidence="1" id="KW-0802">TPR repeat</keyword>
<keyword evidence="2" id="KW-0472">Membrane</keyword>
<dbReference type="Gene3D" id="3.30.565.10">
    <property type="entry name" value="Histidine kinase-like ATPase, C-terminal domain"/>
    <property type="match status" value="1"/>
</dbReference>
<keyword evidence="7" id="KW-1185">Reference proteome</keyword>
<proteinExistence type="predicted"/>
<dbReference type="EMBL" id="RCCB01000012">
    <property type="protein sequence ID" value="RLJ24642.1"/>
    <property type="molecule type" value="Genomic_DNA"/>
</dbReference>
<dbReference type="InterPro" id="IPR036890">
    <property type="entry name" value="HATPase_C_sf"/>
</dbReference>
<evidence type="ECO:0000313" key="6">
    <source>
        <dbReference type="EMBL" id="RLJ24642.1"/>
    </source>
</evidence>
<keyword evidence="3" id="KW-0732">Signal</keyword>
<evidence type="ECO:0000259" key="4">
    <source>
        <dbReference type="Pfam" id="PF06580"/>
    </source>
</evidence>
<dbReference type="InterPro" id="IPR019734">
    <property type="entry name" value="TPR_rpt"/>
</dbReference>
<reference evidence="5 7" key="1">
    <citation type="submission" date="2017-12" db="EMBL/GenBank/DDBJ databases">
        <title>Genomic Encyclopedia of Type Strains, Phase III (KMG-III): the genomes of soil and plant-associated and newly described type strains.</title>
        <authorList>
            <person name="Whitman W."/>
        </authorList>
    </citation>
    <scope>NUCLEOTIDE SEQUENCE [LARGE SCALE GENOMIC DNA]</scope>
    <source>
        <strain evidence="5 7">IP-10</strain>
    </source>
</reference>
<evidence type="ECO:0000313" key="7">
    <source>
        <dbReference type="Proteomes" id="UP000233767"/>
    </source>
</evidence>
<feature type="transmembrane region" description="Helical" evidence="2">
    <location>
        <begin position="482"/>
        <end position="501"/>
    </location>
</feature>
<gene>
    <name evidence="5" type="ORF">B0G92_1962</name>
    <name evidence="6" type="ORF">CLV50_2533</name>
</gene>
<evidence type="ECO:0000313" key="5">
    <source>
        <dbReference type="EMBL" id="PKW30304.1"/>
    </source>
</evidence>
<feature type="repeat" description="TPR" evidence="1">
    <location>
        <begin position="125"/>
        <end position="158"/>
    </location>
</feature>
<dbReference type="PROSITE" id="PS50005">
    <property type="entry name" value="TPR"/>
    <property type="match status" value="4"/>
</dbReference>
<dbReference type="SUPFAM" id="SSF55874">
    <property type="entry name" value="ATPase domain of HSP90 chaperone/DNA topoisomerase II/histidine kinase"/>
    <property type="match status" value="1"/>
</dbReference>
<dbReference type="SUPFAM" id="SSF48452">
    <property type="entry name" value="TPR-like"/>
    <property type="match status" value="3"/>
</dbReference>
<dbReference type="Pfam" id="PF06580">
    <property type="entry name" value="His_kinase"/>
    <property type="match status" value="1"/>
</dbReference>
<sequence>MFTIKSSLFLKRIFLLFSLASLSNGFSQNKAVDSLQTYTKKDTIRVKLLNAAALKIIESDTDKALQLYKESEQLSEALQYKKGKAYSLLMSGRAYSKKGDYPTSITYFQNSLEVYEDLKIKVSVANCHLNIGRSYYYLTDFPKALEHLKTATELSEQSGKLRVASNALMIIAMIYNTQGDYDKSLEYYKKSIVIDEKLGDKKGLAVTYINLANLYKQQNQPTLALEHYNKSLEIYKQFNDEYGVASNLNNIGTLYQEMENNKAALPNYYKALAIFEKLKKDKEVMGCLSNIGIILMSEKNPKALAIFKKGLRLSQEANEAFAVAFFNNNIGGYYFMTENYDASLPYYEKAVKTYKKIGAQRELSNSYLNMSRIYFSRKEYDKALQFAKEGSDIANELKLLSLQTDYSLLFSKIYYALKEYKLAYESGQEHKELNDSLYKKETFDKLAEIKYEYAYKDTLTTAKKSVNTLKKTVAVSELQKKWLIGGFIGLLIVLGFLLALLKIRRVKMQNQQLLLEQKLLITQMNPHFIFNSIQNIRSLINNRQNDEAVNYLGKFSKLTRQILEHSNQNYISLAEELEMLENYLTIQQLLYENKFTFNIHIEENMDTESIFLPPMLAQPYIENAIKHGLSNTTENGKIDVHYYLKEEKLYFEVTDNGKGFGTDEKVSNHKSLAMTITKERLTFYTKNKDFVVQTNNVIASDGTIEGAKVAFEVPYIYES</sequence>
<dbReference type="EMBL" id="PJND01000007">
    <property type="protein sequence ID" value="PKW30304.1"/>
    <property type="molecule type" value="Genomic_DNA"/>
</dbReference>
<dbReference type="InterPro" id="IPR011990">
    <property type="entry name" value="TPR-like_helical_dom_sf"/>
</dbReference>
<feature type="repeat" description="TPR" evidence="1">
    <location>
        <begin position="85"/>
        <end position="118"/>
    </location>
</feature>